<feature type="region of interest" description="Disordered" evidence="1">
    <location>
        <begin position="1"/>
        <end position="31"/>
    </location>
</feature>
<organism evidence="2 3">
    <name type="scientific">Actinidia rufa</name>
    <dbReference type="NCBI Taxonomy" id="165716"/>
    <lineage>
        <taxon>Eukaryota</taxon>
        <taxon>Viridiplantae</taxon>
        <taxon>Streptophyta</taxon>
        <taxon>Embryophyta</taxon>
        <taxon>Tracheophyta</taxon>
        <taxon>Spermatophyta</taxon>
        <taxon>Magnoliopsida</taxon>
        <taxon>eudicotyledons</taxon>
        <taxon>Gunneridae</taxon>
        <taxon>Pentapetalae</taxon>
        <taxon>asterids</taxon>
        <taxon>Ericales</taxon>
        <taxon>Actinidiaceae</taxon>
        <taxon>Actinidia</taxon>
    </lineage>
</organism>
<evidence type="ECO:0000313" key="3">
    <source>
        <dbReference type="Proteomes" id="UP000585474"/>
    </source>
</evidence>
<sequence>MVSHSSNRSDSRETRRETPHAPKIPGCKGGKLLADAQRAAGVTSGQNPGRLLPKGEDNRDIIIEFLQRQLGELTQIMVDSRLMKLVKATAQVK</sequence>
<reference evidence="3" key="1">
    <citation type="submission" date="2019-07" db="EMBL/GenBank/DDBJ databases">
        <title>De Novo Assembly of kiwifruit Actinidia rufa.</title>
        <authorList>
            <person name="Sugita-Konishi S."/>
            <person name="Sato K."/>
            <person name="Mori E."/>
            <person name="Abe Y."/>
            <person name="Kisaki G."/>
            <person name="Hamano K."/>
            <person name="Suezawa K."/>
            <person name="Otani M."/>
            <person name="Fukuda T."/>
            <person name="Manabe T."/>
            <person name="Gomi K."/>
            <person name="Tabuchi M."/>
            <person name="Akimitsu K."/>
            <person name="Kataoka I."/>
        </authorList>
    </citation>
    <scope>NUCLEOTIDE SEQUENCE [LARGE SCALE GENOMIC DNA]</scope>
    <source>
        <strain evidence="3">cv. Fuchu</strain>
    </source>
</reference>
<evidence type="ECO:0000313" key="2">
    <source>
        <dbReference type="EMBL" id="GFS36490.1"/>
    </source>
</evidence>
<comment type="caution">
    <text evidence="2">The sequence shown here is derived from an EMBL/GenBank/DDBJ whole genome shotgun (WGS) entry which is preliminary data.</text>
</comment>
<feature type="compositionally biased region" description="Basic and acidic residues" evidence="1">
    <location>
        <begin position="7"/>
        <end position="20"/>
    </location>
</feature>
<dbReference type="EMBL" id="BJWL01000253">
    <property type="protein sequence ID" value="GFS36490.1"/>
    <property type="molecule type" value="Genomic_DNA"/>
</dbReference>
<name>A0A7J0DJL6_9ERIC</name>
<keyword evidence="3" id="KW-1185">Reference proteome</keyword>
<protein>
    <submittedName>
        <fullName evidence="2">Uncharacterized protein</fullName>
    </submittedName>
</protein>
<accession>A0A7J0DJL6</accession>
<evidence type="ECO:0000256" key="1">
    <source>
        <dbReference type="SAM" id="MobiDB-lite"/>
    </source>
</evidence>
<dbReference type="Proteomes" id="UP000585474">
    <property type="component" value="Unassembled WGS sequence"/>
</dbReference>
<proteinExistence type="predicted"/>
<gene>
    <name evidence="2" type="ORF">Acr_00g0046270</name>
</gene>
<dbReference type="AlphaFoldDB" id="A0A7J0DJL6"/>